<dbReference type="GO" id="GO:0004072">
    <property type="term" value="F:aspartate kinase activity"/>
    <property type="evidence" value="ECO:0007669"/>
    <property type="project" value="UniProtKB-EC"/>
</dbReference>
<dbReference type="UniPathway" id="UPA00034">
    <property type="reaction ID" value="UER00015"/>
</dbReference>
<dbReference type="PROSITE" id="PS51671">
    <property type="entry name" value="ACT"/>
    <property type="match status" value="1"/>
</dbReference>
<dbReference type="EC" id="2.7.2.4" evidence="9"/>
<dbReference type="InterPro" id="IPR047962">
    <property type="entry name" value="LysC_ACT_2"/>
</dbReference>
<dbReference type="Gene3D" id="1.20.120.1320">
    <property type="entry name" value="Aspartokinase, catalytic domain"/>
    <property type="match status" value="1"/>
</dbReference>
<organism evidence="12 13">
    <name type="scientific">Rodentibacter genomosp. 2</name>
    <dbReference type="NCBI Taxonomy" id="1908266"/>
    <lineage>
        <taxon>Bacteria</taxon>
        <taxon>Pseudomonadati</taxon>
        <taxon>Pseudomonadota</taxon>
        <taxon>Gammaproteobacteria</taxon>
        <taxon>Pasteurellales</taxon>
        <taxon>Pasteurellaceae</taxon>
        <taxon>Rodentibacter</taxon>
    </lineage>
</organism>
<comment type="pathway">
    <text evidence="10">Amino-acid biosynthesis; L-threonine biosynthesis; L-threonine from L-aspartate: step 1/5.</text>
</comment>
<reference evidence="12 13" key="1">
    <citation type="submission" date="2016-10" db="EMBL/GenBank/DDBJ databases">
        <title>Rodentibacter gen. nov. and new species.</title>
        <authorList>
            <person name="Christensen H."/>
        </authorList>
    </citation>
    <scope>NUCLEOTIDE SEQUENCE [LARGE SCALE GENOMIC DNA]</scope>
    <source>
        <strain evidence="12 13">1996246016</strain>
    </source>
</reference>
<feature type="binding site" evidence="8">
    <location>
        <position position="228"/>
    </location>
    <ligand>
        <name>ATP</name>
        <dbReference type="ChEBI" id="CHEBI:30616"/>
    </ligand>
</feature>
<dbReference type="SUPFAM" id="SSF53633">
    <property type="entry name" value="Carbamate kinase-like"/>
    <property type="match status" value="1"/>
</dbReference>
<dbReference type="InterPro" id="IPR005260">
    <property type="entry name" value="Asp_kin_monofn"/>
</dbReference>
<evidence type="ECO:0000256" key="10">
    <source>
        <dbReference type="RuleBase" id="RU004249"/>
    </source>
</evidence>
<dbReference type="InterPro" id="IPR002912">
    <property type="entry name" value="ACT_dom"/>
</dbReference>
<comment type="catalytic activity">
    <reaction evidence="7 9">
        <text>L-aspartate + ATP = 4-phospho-L-aspartate + ADP</text>
        <dbReference type="Rhea" id="RHEA:23776"/>
        <dbReference type="ChEBI" id="CHEBI:29991"/>
        <dbReference type="ChEBI" id="CHEBI:30616"/>
        <dbReference type="ChEBI" id="CHEBI:57535"/>
        <dbReference type="ChEBI" id="CHEBI:456216"/>
        <dbReference type="EC" id="2.7.2.4"/>
    </reaction>
</comment>
<keyword evidence="13" id="KW-1185">Reference proteome</keyword>
<dbReference type="PIRSF" id="PIRSF000726">
    <property type="entry name" value="Asp_kin"/>
    <property type="match status" value="1"/>
</dbReference>
<dbReference type="NCBIfam" id="TIGR00656">
    <property type="entry name" value="asp_kin_monofn"/>
    <property type="match status" value="1"/>
</dbReference>
<dbReference type="RefSeq" id="WP_077550187.1">
    <property type="nucleotide sequence ID" value="NZ_MLHO01000004.1"/>
</dbReference>
<evidence type="ECO:0000256" key="1">
    <source>
        <dbReference type="ARBA" id="ARBA00004766"/>
    </source>
</evidence>
<dbReference type="GO" id="GO:0005524">
    <property type="term" value="F:ATP binding"/>
    <property type="evidence" value="ECO:0007669"/>
    <property type="project" value="UniProtKB-KW"/>
</dbReference>
<feature type="binding site" evidence="8">
    <location>
        <begin position="8"/>
        <end position="11"/>
    </location>
    <ligand>
        <name>ATP</name>
        <dbReference type="ChEBI" id="CHEBI:30616"/>
    </ligand>
</feature>
<dbReference type="FunFam" id="3.30.70.260:FF:000017">
    <property type="entry name" value="Aspartokinase"/>
    <property type="match status" value="1"/>
</dbReference>
<dbReference type="CDD" id="cd04917">
    <property type="entry name" value="ACT_AKiii-LysC-EC_2"/>
    <property type="match status" value="1"/>
</dbReference>
<evidence type="ECO:0000256" key="6">
    <source>
        <dbReference type="ARBA" id="ARBA00022840"/>
    </source>
</evidence>
<dbReference type="InterPro" id="IPR001048">
    <property type="entry name" value="Asp/Glu/Uridylate_kinase"/>
</dbReference>
<dbReference type="Gene3D" id="3.40.1160.10">
    <property type="entry name" value="Acetylglutamate kinase-like"/>
    <property type="match status" value="1"/>
</dbReference>
<accession>A0A1V3JRA0</accession>
<protein>
    <recommendedName>
        <fullName evidence="9">Aspartokinase</fullName>
        <ecNumber evidence="9">2.7.2.4</ecNumber>
    </recommendedName>
</protein>
<dbReference type="GO" id="GO:0009089">
    <property type="term" value="P:lysine biosynthetic process via diaminopimelate"/>
    <property type="evidence" value="ECO:0007669"/>
    <property type="project" value="UniProtKB-UniPathway"/>
</dbReference>
<dbReference type="GO" id="GO:0009090">
    <property type="term" value="P:homoserine biosynthetic process"/>
    <property type="evidence" value="ECO:0007669"/>
    <property type="project" value="TreeGrafter"/>
</dbReference>
<dbReference type="PANTHER" id="PTHR21499">
    <property type="entry name" value="ASPARTATE KINASE"/>
    <property type="match status" value="1"/>
</dbReference>
<dbReference type="STRING" id="1908266.BKK55_00930"/>
<feature type="binding site" evidence="8">
    <location>
        <begin position="258"/>
        <end position="259"/>
    </location>
    <ligand>
        <name>ATP</name>
        <dbReference type="ChEBI" id="CHEBI:30616"/>
    </ligand>
</feature>
<proteinExistence type="inferred from homology"/>
<dbReference type="OrthoDB" id="9799110at2"/>
<dbReference type="NCBIfam" id="TIGR00657">
    <property type="entry name" value="asp_kinases"/>
    <property type="match status" value="1"/>
</dbReference>
<comment type="similarity">
    <text evidence="2 9">Belongs to the aspartokinase family.</text>
</comment>
<evidence type="ECO:0000256" key="3">
    <source>
        <dbReference type="ARBA" id="ARBA00022679"/>
    </source>
</evidence>
<dbReference type="InterPro" id="IPR001341">
    <property type="entry name" value="Asp_kinase"/>
</dbReference>
<dbReference type="InterPro" id="IPR036393">
    <property type="entry name" value="AceGlu_kinase-like_sf"/>
</dbReference>
<dbReference type="PROSITE" id="PS00324">
    <property type="entry name" value="ASPARTOKINASE"/>
    <property type="match status" value="1"/>
</dbReference>
<comment type="pathway">
    <text evidence="10">Amino-acid biosynthesis; L-methionine biosynthesis via de novo pathway; L-homoserine from L-aspartate: step 1/3.</text>
</comment>
<comment type="pathway">
    <text evidence="1 10">Amino-acid biosynthesis; L-lysine biosynthesis via DAP pathway; (S)-tetrahydrodipicolinate from L-aspartate: step 1/4.</text>
</comment>
<evidence type="ECO:0000313" key="12">
    <source>
        <dbReference type="EMBL" id="OOF59144.1"/>
    </source>
</evidence>
<keyword evidence="10" id="KW-0028">Amino-acid biosynthesis</keyword>
<dbReference type="GO" id="GO:0005829">
    <property type="term" value="C:cytosol"/>
    <property type="evidence" value="ECO:0007669"/>
    <property type="project" value="TreeGrafter"/>
</dbReference>
<feature type="binding site" evidence="8">
    <location>
        <position position="45"/>
    </location>
    <ligand>
        <name>substrate</name>
    </ligand>
</feature>
<evidence type="ECO:0000313" key="13">
    <source>
        <dbReference type="Proteomes" id="UP000188541"/>
    </source>
</evidence>
<evidence type="ECO:0000256" key="5">
    <source>
        <dbReference type="ARBA" id="ARBA00022777"/>
    </source>
</evidence>
<dbReference type="Proteomes" id="UP000188541">
    <property type="component" value="Unassembled WGS sequence"/>
</dbReference>
<dbReference type="UniPathway" id="UPA00050">
    <property type="reaction ID" value="UER00461"/>
</dbReference>
<feature type="domain" description="ACT" evidence="11">
    <location>
        <begin position="314"/>
        <end position="386"/>
    </location>
</feature>
<sequence>MSHLSVAKFGGTSVANYAAMTACAKIIIDDPNTRIVVLSASAGVTNLLVELAKGVEAEERRRLVGEVRQIQENILNELKDDSLVRPIIEKYIENIEYLSEAASLATSTALTDELISHGEMMSTQIFIEILREQNTSATWIDVRNIVATNNHFGKAVPDDEKTQSNSDNILKPLIDRGELIITQGFIGREPSGKTTTLGRGGSDYSAALLAEVLNAKDVLIWTDVAGIYTTDPRIVPAAQRIDTMSFAEAAEMATFGAKVLHPATLLPAVRSNIPVYVGSSKAPQDGGTWVTRDPQPRPTFRAIALRRDQTLLTLSSLNMLHAQGFLANVFGILAKHKISVDTITTSEISIALTLDKTGSTSSGSELLSNELLEELRQYCTVKVDIGLSLVALIGNDLHIATGVAKRIFDTLEPYSIRMISYGASTNNICMLVQSELADEVLRSLHKSLFE</sequence>
<name>A0A1V3JRA0_9PAST</name>
<keyword evidence="5 9" id="KW-0418">Kinase</keyword>
<dbReference type="GO" id="GO:0009088">
    <property type="term" value="P:threonine biosynthetic process"/>
    <property type="evidence" value="ECO:0007669"/>
    <property type="project" value="UniProtKB-UniPathway"/>
</dbReference>
<dbReference type="PANTHER" id="PTHR21499:SF59">
    <property type="entry name" value="ASPARTOKINASE"/>
    <property type="match status" value="1"/>
</dbReference>
<dbReference type="InterPro" id="IPR045865">
    <property type="entry name" value="ACT-like_dom_sf"/>
</dbReference>
<feature type="binding site" evidence="8">
    <location>
        <begin position="222"/>
        <end position="223"/>
    </location>
    <ligand>
        <name>ATP</name>
        <dbReference type="ChEBI" id="CHEBI:30616"/>
    </ligand>
</feature>
<dbReference type="InterPro" id="IPR018042">
    <property type="entry name" value="Aspartate_kinase_CS"/>
</dbReference>
<dbReference type="UniPathway" id="UPA00051">
    <property type="reaction ID" value="UER00462"/>
</dbReference>
<dbReference type="EMBL" id="MLHO01000004">
    <property type="protein sequence ID" value="OOF59144.1"/>
    <property type="molecule type" value="Genomic_DNA"/>
</dbReference>
<dbReference type="SUPFAM" id="SSF55021">
    <property type="entry name" value="ACT-like"/>
    <property type="match status" value="2"/>
</dbReference>
<keyword evidence="6 8" id="KW-0067">ATP-binding</keyword>
<dbReference type="Pfam" id="PF22468">
    <property type="entry name" value="ACT_9"/>
    <property type="match status" value="1"/>
</dbReference>
<gene>
    <name evidence="12" type="ORF">BKK55_00930</name>
</gene>
<dbReference type="AlphaFoldDB" id="A0A1V3JRA0"/>
<comment type="caution">
    <text evidence="12">The sequence shown here is derived from an EMBL/GenBank/DDBJ whole genome shotgun (WGS) entry which is preliminary data.</text>
</comment>
<keyword evidence="3 9" id="KW-0808">Transferase</keyword>
<evidence type="ECO:0000256" key="9">
    <source>
        <dbReference type="RuleBase" id="RU003448"/>
    </source>
</evidence>
<dbReference type="Gene3D" id="3.30.70.260">
    <property type="match status" value="2"/>
</dbReference>
<keyword evidence="4 8" id="KW-0547">Nucleotide-binding</keyword>
<feature type="binding site" evidence="8">
    <location>
        <position position="233"/>
    </location>
    <ligand>
        <name>ATP</name>
        <dbReference type="ChEBI" id="CHEBI:30616"/>
    </ligand>
</feature>
<dbReference type="NCBIfam" id="NF006570">
    <property type="entry name" value="PRK09084.1"/>
    <property type="match status" value="1"/>
</dbReference>
<feature type="binding site" evidence="8">
    <location>
        <position position="119"/>
    </location>
    <ligand>
        <name>substrate</name>
    </ligand>
</feature>
<evidence type="ECO:0000256" key="2">
    <source>
        <dbReference type="ARBA" id="ARBA00010122"/>
    </source>
</evidence>
<dbReference type="InterPro" id="IPR042199">
    <property type="entry name" value="AsparK_Bifunc_asparK/hSer_DH"/>
</dbReference>
<dbReference type="InterPro" id="IPR054352">
    <property type="entry name" value="ACT_Aspartokinase"/>
</dbReference>
<evidence type="ECO:0000256" key="4">
    <source>
        <dbReference type="ARBA" id="ARBA00022741"/>
    </source>
</evidence>
<dbReference type="Pfam" id="PF00696">
    <property type="entry name" value="AA_kinase"/>
    <property type="match status" value="1"/>
</dbReference>
<evidence type="ECO:0000259" key="11">
    <source>
        <dbReference type="PROSITE" id="PS51671"/>
    </source>
</evidence>
<evidence type="ECO:0000256" key="7">
    <source>
        <dbReference type="ARBA" id="ARBA00047872"/>
    </source>
</evidence>
<evidence type="ECO:0000256" key="8">
    <source>
        <dbReference type="PIRSR" id="PIRSR000726-1"/>
    </source>
</evidence>